<dbReference type="SUPFAM" id="SSF55931">
    <property type="entry name" value="Glutamine synthetase/guanido kinase"/>
    <property type="match status" value="1"/>
</dbReference>
<dbReference type="GO" id="GO:0070681">
    <property type="term" value="P:glutaminyl-tRNAGln biosynthesis via transamidation"/>
    <property type="evidence" value="ECO:0007669"/>
    <property type="project" value="TreeGrafter"/>
</dbReference>
<dbReference type="SUPFAM" id="SSF89095">
    <property type="entry name" value="GatB/YqeY motif"/>
    <property type="match status" value="1"/>
</dbReference>
<dbReference type="InterPro" id="IPR006075">
    <property type="entry name" value="Asn/Gln-tRNA_Trfase_suB/E_cat"/>
</dbReference>
<dbReference type="InterPro" id="IPR017958">
    <property type="entry name" value="Gln-tRNA_amidoTrfase_suB_CS"/>
</dbReference>
<comment type="function">
    <text evidence="7 10">Allows the formation of correctly charged Asn-tRNA(Asn) or Gln-tRNA(Gln) through the transamidation of misacylated Asp-tRNA(Asn) or Glu-tRNA(Gln) in organisms which lack either or both of asparaginyl-tRNA or glutaminyl-tRNA synthetases. The reaction takes place in the presence of glutamine and ATP through an activated phospho-Asp-tRNA(Asn) or phospho-Glu-tRNA(Gln).</text>
</comment>
<proteinExistence type="inferred from homology"/>
<dbReference type="InterPro" id="IPR023168">
    <property type="entry name" value="GatB_Yqey_C_2"/>
</dbReference>
<dbReference type="Gene3D" id="1.10.10.410">
    <property type="match status" value="1"/>
</dbReference>
<accession>A0A2K9YSQ1</accession>
<dbReference type="AlphaFoldDB" id="A0A2K9YSQ1"/>
<dbReference type="PROSITE" id="PS01234">
    <property type="entry name" value="GATB"/>
    <property type="match status" value="1"/>
</dbReference>
<dbReference type="InterPro" id="IPR014746">
    <property type="entry name" value="Gln_synth/guanido_kin_cat_dom"/>
</dbReference>
<keyword evidence="4 10" id="KW-0547">Nucleotide-binding</keyword>
<evidence type="ECO:0000256" key="9">
    <source>
        <dbReference type="ARBA" id="ARBA00047913"/>
    </source>
</evidence>
<evidence type="ECO:0000256" key="2">
    <source>
        <dbReference type="ARBA" id="ARBA00011123"/>
    </source>
</evidence>
<dbReference type="NCBIfam" id="NF004014">
    <property type="entry name" value="PRK05477.1-4"/>
    <property type="match status" value="1"/>
</dbReference>
<evidence type="ECO:0000256" key="1">
    <source>
        <dbReference type="ARBA" id="ARBA00005306"/>
    </source>
</evidence>
<evidence type="ECO:0000256" key="4">
    <source>
        <dbReference type="ARBA" id="ARBA00022741"/>
    </source>
</evidence>
<reference evidence="11 12" key="2">
    <citation type="submission" date="2018-10" db="EMBL/GenBank/DDBJ databases">
        <title>Detection and isolation of Mycoplasma hominis as a predominant microorganism from pelvic cavity of patient with salpingitis and tubo-ovarian abscess.</title>
        <authorList>
            <person name="Guschin A.E."/>
            <person name="Khayrullina G.A."/>
            <person name="Rakovskaya I.V."/>
            <person name="Shelenkov A.A."/>
            <person name="Shagin D.A."/>
        </authorList>
    </citation>
    <scope>NUCLEOTIDE SEQUENCE [LARGE SCALE GENOMIC DNA]</scope>
    <source>
        <strain evidence="12">TOA</strain>
    </source>
</reference>
<keyword evidence="6 10" id="KW-0648">Protein biosynthesis</keyword>
<evidence type="ECO:0000256" key="6">
    <source>
        <dbReference type="ARBA" id="ARBA00022917"/>
    </source>
</evidence>
<keyword evidence="11" id="KW-0808">Transferase</keyword>
<dbReference type="GO" id="GO:0050567">
    <property type="term" value="F:glutaminyl-tRNA synthase (glutamine-hydrolyzing) activity"/>
    <property type="evidence" value="ECO:0007669"/>
    <property type="project" value="UniProtKB-UniRule"/>
</dbReference>
<sequence length="473" mass="54812">MNNDWEIVIGIEIHIELNTKTKMFSPVQNEYGDEANTNVSNIDLAYPGSLPLLNSSAIIKAIKLAKALEMEIDPLVRFDRKNYFYPDLTKGYQITQQFHPIGKNGLIRAKVQNSWKTFSIERIHMEEDTAKSIHENGLTYLNYNRCGVPLIEIVSNPVMHSAEDAMAYVEAIRQTALVLDISDAKLNEGSLRTDVNLSVRRKGENVLNTRTEIKNLNSLSNIKKAIEYESNFQIQMYENNLTFNQETKRFDEKMQKTVSMRSKGDAISYKYFPDPNLPYIQLQQKFIDDIKIEEIPYQKELRYLKNGLNQVQISQLLNNISYAKYIDSINSKDFKKATNVFFSDIVTYLNSNNKNIENLSFKADDARKVVEYLIDNRINKNNIAEIIKIKDQNPNLNIESIIKDNGFLIEIKEIDLNELVQEILNENPNLETEFKNNYNRAQKFMQGQIMKKTMGKANLKNLDEIIKNRFNNE</sequence>
<dbReference type="GO" id="GO:0005524">
    <property type="term" value="F:ATP binding"/>
    <property type="evidence" value="ECO:0007669"/>
    <property type="project" value="UniProtKB-KW"/>
</dbReference>
<reference evidence="11 12" key="1">
    <citation type="submission" date="2014-08" db="EMBL/GenBank/DDBJ databases">
        <authorList>
            <person name="Kuleshov K."/>
            <person name="Dedkov V."/>
            <person name="Markelov M."/>
            <person name="Pimkina E."/>
        </authorList>
    </citation>
    <scope>NUCLEOTIDE SEQUENCE [LARGE SCALE GENOMIC DNA]</scope>
    <source>
        <strain evidence="12">TOA</strain>
    </source>
</reference>
<comment type="similarity">
    <text evidence="1 10">Belongs to the GatB/GatE family. GatB subfamily.</text>
</comment>
<name>A0A2K9YSQ1_METHO</name>
<dbReference type="GO" id="GO:0006412">
    <property type="term" value="P:translation"/>
    <property type="evidence" value="ECO:0007669"/>
    <property type="project" value="UniProtKB-UniRule"/>
</dbReference>
<dbReference type="Pfam" id="PF02637">
    <property type="entry name" value="GatB_Yqey"/>
    <property type="match status" value="1"/>
</dbReference>
<evidence type="ECO:0000256" key="10">
    <source>
        <dbReference type="HAMAP-Rule" id="MF_00121"/>
    </source>
</evidence>
<dbReference type="GeneID" id="89679104"/>
<organism evidence="11 12">
    <name type="scientific">Metamycoplasma hominis</name>
    <name type="common">Mycoplasma hominis</name>
    <dbReference type="NCBI Taxonomy" id="2098"/>
    <lineage>
        <taxon>Bacteria</taxon>
        <taxon>Bacillati</taxon>
        <taxon>Mycoplasmatota</taxon>
        <taxon>Mycoplasmoidales</taxon>
        <taxon>Metamycoplasmataceae</taxon>
        <taxon>Metamycoplasma</taxon>
    </lineage>
</organism>
<evidence type="ECO:0000256" key="3">
    <source>
        <dbReference type="ARBA" id="ARBA00022598"/>
    </source>
</evidence>
<dbReference type="Pfam" id="PF02934">
    <property type="entry name" value="GatB_N"/>
    <property type="match status" value="1"/>
</dbReference>
<keyword evidence="3 10" id="KW-0436">Ligase</keyword>
<dbReference type="Proteomes" id="UP000029712">
    <property type="component" value="Chromosome"/>
</dbReference>
<dbReference type="InterPro" id="IPR017959">
    <property type="entry name" value="Asn/Gln-tRNA_amidoTrfase_suB/E"/>
</dbReference>
<dbReference type="OrthoDB" id="9804078at2"/>
<dbReference type="InterPro" id="IPR018027">
    <property type="entry name" value="Asn/Gln_amidotransferase"/>
</dbReference>
<protein>
    <recommendedName>
        <fullName evidence="10">Aspartyl/glutamyl-tRNA(Asn/Gln) amidotransferase subunit B</fullName>
        <shortName evidence="10">Asp/Glu-ADT subunit B</shortName>
        <ecNumber evidence="10">6.3.5.-</ecNumber>
    </recommendedName>
</protein>
<comment type="catalytic activity">
    <reaction evidence="9 10">
        <text>L-glutamyl-tRNA(Gln) + L-glutamine + ATP + H2O = L-glutaminyl-tRNA(Gln) + L-glutamate + ADP + phosphate + H(+)</text>
        <dbReference type="Rhea" id="RHEA:17521"/>
        <dbReference type="Rhea" id="RHEA-COMP:9681"/>
        <dbReference type="Rhea" id="RHEA-COMP:9684"/>
        <dbReference type="ChEBI" id="CHEBI:15377"/>
        <dbReference type="ChEBI" id="CHEBI:15378"/>
        <dbReference type="ChEBI" id="CHEBI:29985"/>
        <dbReference type="ChEBI" id="CHEBI:30616"/>
        <dbReference type="ChEBI" id="CHEBI:43474"/>
        <dbReference type="ChEBI" id="CHEBI:58359"/>
        <dbReference type="ChEBI" id="CHEBI:78520"/>
        <dbReference type="ChEBI" id="CHEBI:78521"/>
        <dbReference type="ChEBI" id="CHEBI:456216"/>
    </reaction>
</comment>
<evidence type="ECO:0000256" key="5">
    <source>
        <dbReference type="ARBA" id="ARBA00022840"/>
    </source>
</evidence>
<dbReference type="PANTHER" id="PTHR11659:SF0">
    <property type="entry name" value="GLUTAMYL-TRNA(GLN) AMIDOTRANSFERASE SUBUNIT B, MITOCHONDRIAL"/>
    <property type="match status" value="1"/>
</dbReference>
<evidence type="ECO:0000313" key="12">
    <source>
        <dbReference type="Proteomes" id="UP000029712"/>
    </source>
</evidence>
<evidence type="ECO:0000313" key="11">
    <source>
        <dbReference type="EMBL" id="AYN65170.1"/>
    </source>
</evidence>
<dbReference type="PANTHER" id="PTHR11659">
    <property type="entry name" value="GLUTAMYL-TRNA GLN AMIDOTRANSFERASE SUBUNIT B MITOCHONDRIAL AND PROKARYOTIC PET112-RELATED"/>
    <property type="match status" value="1"/>
</dbReference>
<dbReference type="SMART" id="SM00845">
    <property type="entry name" value="GatB_Yqey"/>
    <property type="match status" value="1"/>
</dbReference>
<keyword evidence="5 10" id="KW-0067">ATP-binding</keyword>
<dbReference type="InterPro" id="IPR004413">
    <property type="entry name" value="GatB"/>
</dbReference>
<dbReference type="GO" id="GO:0016740">
    <property type="term" value="F:transferase activity"/>
    <property type="evidence" value="ECO:0007669"/>
    <property type="project" value="UniProtKB-KW"/>
</dbReference>
<comment type="subunit">
    <text evidence="2 10">Heterotrimer of A, B and C subunits.</text>
</comment>
<dbReference type="EMBL" id="CP033021">
    <property type="protein sequence ID" value="AYN65170.1"/>
    <property type="molecule type" value="Genomic_DNA"/>
</dbReference>
<dbReference type="NCBIfam" id="TIGR00133">
    <property type="entry name" value="gatB"/>
    <property type="match status" value="1"/>
</dbReference>
<dbReference type="InterPro" id="IPR003789">
    <property type="entry name" value="Asn/Gln_tRNA_amidoTrase-B-like"/>
</dbReference>
<dbReference type="HAMAP" id="MF_00121">
    <property type="entry name" value="GatB"/>
    <property type="match status" value="1"/>
</dbReference>
<evidence type="ECO:0000256" key="7">
    <source>
        <dbReference type="ARBA" id="ARBA00024799"/>
    </source>
</evidence>
<evidence type="ECO:0000256" key="8">
    <source>
        <dbReference type="ARBA" id="ARBA00047380"/>
    </source>
</evidence>
<dbReference type="RefSeq" id="WP_020002454.1">
    <property type="nucleotide sequence ID" value="NZ_CP026341.1"/>
</dbReference>
<dbReference type="NCBIfam" id="NF004012">
    <property type="entry name" value="PRK05477.1-2"/>
    <property type="match status" value="1"/>
</dbReference>
<dbReference type="EC" id="6.3.5.-" evidence="10"/>
<comment type="catalytic activity">
    <reaction evidence="8 10">
        <text>L-aspartyl-tRNA(Asn) + L-glutamine + ATP + H2O = L-asparaginyl-tRNA(Asn) + L-glutamate + ADP + phosphate + 2 H(+)</text>
        <dbReference type="Rhea" id="RHEA:14513"/>
        <dbReference type="Rhea" id="RHEA-COMP:9674"/>
        <dbReference type="Rhea" id="RHEA-COMP:9677"/>
        <dbReference type="ChEBI" id="CHEBI:15377"/>
        <dbReference type="ChEBI" id="CHEBI:15378"/>
        <dbReference type="ChEBI" id="CHEBI:29985"/>
        <dbReference type="ChEBI" id="CHEBI:30616"/>
        <dbReference type="ChEBI" id="CHEBI:43474"/>
        <dbReference type="ChEBI" id="CHEBI:58359"/>
        <dbReference type="ChEBI" id="CHEBI:78515"/>
        <dbReference type="ChEBI" id="CHEBI:78516"/>
        <dbReference type="ChEBI" id="CHEBI:456216"/>
    </reaction>
</comment>
<gene>
    <name evidence="10 11" type="primary">gatB</name>
    <name evidence="11" type="ORF">KN71_000340</name>
</gene>